<dbReference type="InterPro" id="IPR050807">
    <property type="entry name" value="TransReg_Diox_bact_type"/>
</dbReference>
<dbReference type="CDD" id="cd00093">
    <property type="entry name" value="HTH_XRE"/>
    <property type="match status" value="1"/>
</dbReference>
<dbReference type="PANTHER" id="PTHR46797">
    <property type="entry name" value="HTH-TYPE TRANSCRIPTIONAL REGULATOR"/>
    <property type="match status" value="1"/>
</dbReference>
<gene>
    <name evidence="3" type="ORF">H9I45_11925</name>
</gene>
<evidence type="ECO:0000259" key="2">
    <source>
        <dbReference type="PROSITE" id="PS50943"/>
    </source>
</evidence>
<dbReference type="InterPro" id="IPR001387">
    <property type="entry name" value="Cro/C1-type_HTH"/>
</dbReference>
<dbReference type="OrthoDB" id="2902336at2"/>
<dbReference type="RefSeq" id="WP_088352750.1">
    <property type="nucleotide sequence ID" value="NZ_CP061813.1"/>
</dbReference>
<dbReference type="InterPro" id="IPR010982">
    <property type="entry name" value="Lambda_DNA-bd_dom_sf"/>
</dbReference>
<evidence type="ECO:0000313" key="3">
    <source>
        <dbReference type="EMBL" id="QOD60047.1"/>
    </source>
</evidence>
<sequence>MEEAELKEFIKKIGNLIKKLRLERNMTQLDLAVASNIDERQIQRLEASHTSPTIKTLYKISKALDIELYLLLKFTD</sequence>
<dbReference type="PANTHER" id="PTHR46797:SF1">
    <property type="entry name" value="METHYLPHOSPHONATE SYNTHASE"/>
    <property type="match status" value="1"/>
</dbReference>
<dbReference type="SMART" id="SM00530">
    <property type="entry name" value="HTH_XRE"/>
    <property type="match status" value="1"/>
</dbReference>
<name>A0A7L8ADP2_9FLAO</name>
<dbReference type="AlphaFoldDB" id="A0A7L8ADP2"/>
<evidence type="ECO:0000256" key="1">
    <source>
        <dbReference type="ARBA" id="ARBA00023125"/>
    </source>
</evidence>
<dbReference type="GO" id="GO:0005829">
    <property type="term" value="C:cytosol"/>
    <property type="evidence" value="ECO:0007669"/>
    <property type="project" value="TreeGrafter"/>
</dbReference>
<accession>A0A7L8ADP2</accession>
<dbReference type="Proteomes" id="UP000516764">
    <property type="component" value="Chromosome"/>
</dbReference>
<reference evidence="3 4" key="1">
    <citation type="journal article" date="2016" name="Int. J. Syst. Evol. Microbiol.">
        <title>Polaribacter haliotis sp. nov., isolated from the gut of abalone Haliotis discus hannai.</title>
        <authorList>
            <person name="Kim Y.O."/>
            <person name="Park I.S."/>
            <person name="Park S."/>
            <person name="Nam B.H."/>
            <person name="Park J.M."/>
            <person name="Kim D.G."/>
            <person name="Yoon J.H."/>
        </authorList>
    </citation>
    <scope>NUCLEOTIDE SEQUENCE [LARGE SCALE GENOMIC DNA]</scope>
    <source>
        <strain evidence="3 4">KCTC 52418</strain>
    </source>
</reference>
<keyword evidence="4" id="KW-1185">Reference proteome</keyword>
<feature type="domain" description="HTH cro/C1-type" evidence="2">
    <location>
        <begin position="17"/>
        <end position="71"/>
    </location>
</feature>
<protein>
    <submittedName>
        <fullName evidence="3">Helix-turn-helix transcriptional regulator</fullName>
    </submittedName>
</protein>
<dbReference type="KEGG" id="phal:H9I45_11925"/>
<evidence type="ECO:0000313" key="4">
    <source>
        <dbReference type="Proteomes" id="UP000516764"/>
    </source>
</evidence>
<proteinExistence type="predicted"/>
<dbReference type="Gene3D" id="1.10.260.40">
    <property type="entry name" value="lambda repressor-like DNA-binding domains"/>
    <property type="match status" value="1"/>
</dbReference>
<keyword evidence="1" id="KW-0238">DNA-binding</keyword>
<dbReference type="EMBL" id="CP061813">
    <property type="protein sequence ID" value="QOD60047.1"/>
    <property type="molecule type" value="Genomic_DNA"/>
</dbReference>
<dbReference type="Pfam" id="PF01381">
    <property type="entry name" value="HTH_3"/>
    <property type="match status" value="1"/>
</dbReference>
<dbReference type="GO" id="GO:0003677">
    <property type="term" value="F:DNA binding"/>
    <property type="evidence" value="ECO:0007669"/>
    <property type="project" value="UniProtKB-KW"/>
</dbReference>
<dbReference type="GO" id="GO:0003700">
    <property type="term" value="F:DNA-binding transcription factor activity"/>
    <property type="evidence" value="ECO:0007669"/>
    <property type="project" value="TreeGrafter"/>
</dbReference>
<dbReference type="SUPFAM" id="SSF47413">
    <property type="entry name" value="lambda repressor-like DNA-binding domains"/>
    <property type="match status" value="1"/>
</dbReference>
<organism evidence="3 4">
    <name type="scientific">Polaribacter haliotis</name>
    <dbReference type="NCBI Taxonomy" id="1888915"/>
    <lineage>
        <taxon>Bacteria</taxon>
        <taxon>Pseudomonadati</taxon>
        <taxon>Bacteroidota</taxon>
        <taxon>Flavobacteriia</taxon>
        <taxon>Flavobacteriales</taxon>
        <taxon>Flavobacteriaceae</taxon>
    </lineage>
</organism>
<dbReference type="PROSITE" id="PS50943">
    <property type="entry name" value="HTH_CROC1"/>
    <property type="match status" value="1"/>
</dbReference>